<dbReference type="GO" id="GO:0005886">
    <property type="term" value="C:plasma membrane"/>
    <property type="evidence" value="ECO:0007669"/>
    <property type="project" value="TreeGrafter"/>
</dbReference>
<evidence type="ECO:0000313" key="10">
    <source>
        <dbReference type="Proteomes" id="UP000502823"/>
    </source>
</evidence>
<dbReference type="FunFam" id="2.60.40.420:FF:000031">
    <property type="entry name" value="Laccase-2 isoform A"/>
    <property type="match status" value="1"/>
</dbReference>
<evidence type="ECO:0000256" key="4">
    <source>
        <dbReference type="ARBA" id="ARBA00023008"/>
    </source>
</evidence>
<evidence type="ECO:0000259" key="7">
    <source>
        <dbReference type="Pfam" id="PF07731"/>
    </source>
</evidence>
<evidence type="ECO:0008006" key="11">
    <source>
        <dbReference type="Google" id="ProtNLM"/>
    </source>
</evidence>
<dbReference type="EMBL" id="BLKM01011376">
    <property type="protein sequence ID" value="GFG33020.1"/>
    <property type="molecule type" value="Genomic_DNA"/>
</dbReference>
<dbReference type="InterPro" id="IPR001117">
    <property type="entry name" value="Cu-oxidase_2nd"/>
</dbReference>
<keyword evidence="10" id="KW-1185">Reference proteome</keyword>
<feature type="domain" description="Plastocyanin-like" evidence="7">
    <location>
        <begin position="889"/>
        <end position="1017"/>
    </location>
</feature>
<feature type="domain" description="Plastocyanin-like" evidence="6">
    <location>
        <begin position="628"/>
        <end position="764"/>
    </location>
</feature>
<accession>A0A6L2PND2</accession>
<dbReference type="GO" id="GO:0016491">
    <property type="term" value="F:oxidoreductase activity"/>
    <property type="evidence" value="ECO:0007669"/>
    <property type="project" value="UniProtKB-KW"/>
</dbReference>
<protein>
    <recommendedName>
        <fullName evidence="11">Laccase</fullName>
    </recommendedName>
</protein>
<comment type="similarity">
    <text evidence="1">Belongs to the multicopper oxidase family.</text>
</comment>
<proteinExistence type="inferred from homology"/>
<feature type="region of interest" description="Disordered" evidence="5">
    <location>
        <begin position="127"/>
        <end position="158"/>
    </location>
</feature>
<dbReference type="Proteomes" id="UP000502823">
    <property type="component" value="Unassembled WGS sequence"/>
</dbReference>
<dbReference type="InterPro" id="IPR011707">
    <property type="entry name" value="Cu-oxidase-like_N"/>
</dbReference>
<dbReference type="Pfam" id="PF07731">
    <property type="entry name" value="Cu-oxidase_2"/>
    <property type="match status" value="1"/>
</dbReference>
<gene>
    <name evidence="9" type="ORF">Cfor_00038</name>
</gene>
<comment type="caution">
    <text evidence="9">The sequence shown here is derived from an EMBL/GenBank/DDBJ whole genome shotgun (WGS) entry which is preliminary data.</text>
</comment>
<feature type="region of interest" description="Disordered" evidence="5">
    <location>
        <begin position="284"/>
        <end position="312"/>
    </location>
</feature>
<dbReference type="SUPFAM" id="SSF49503">
    <property type="entry name" value="Cupredoxins"/>
    <property type="match status" value="3"/>
</dbReference>
<dbReference type="CDD" id="cd13905">
    <property type="entry name" value="CuRO_3_tcLLC2_insect_like"/>
    <property type="match status" value="1"/>
</dbReference>
<feature type="domain" description="Plastocyanin-like" evidence="8">
    <location>
        <begin position="478"/>
        <end position="589"/>
    </location>
</feature>
<dbReference type="InterPro" id="IPR008972">
    <property type="entry name" value="Cupredoxin"/>
</dbReference>
<evidence type="ECO:0000256" key="2">
    <source>
        <dbReference type="ARBA" id="ARBA00022723"/>
    </source>
</evidence>
<dbReference type="CDD" id="cd13884">
    <property type="entry name" value="CuRO_2_tcLCC_insect_like"/>
    <property type="match status" value="1"/>
</dbReference>
<dbReference type="PANTHER" id="PTHR11709">
    <property type="entry name" value="MULTI-COPPER OXIDASE"/>
    <property type="match status" value="1"/>
</dbReference>
<dbReference type="Pfam" id="PF07732">
    <property type="entry name" value="Cu-oxidase_3"/>
    <property type="match status" value="1"/>
</dbReference>
<dbReference type="PANTHER" id="PTHR11709:SF394">
    <property type="entry name" value="FI03373P-RELATED"/>
    <property type="match status" value="1"/>
</dbReference>
<evidence type="ECO:0000256" key="1">
    <source>
        <dbReference type="ARBA" id="ARBA00010609"/>
    </source>
</evidence>
<keyword evidence="3" id="KW-0560">Oxidoreductase</keyword>
<dbReference type="Pfam" id="PF00394">
    <property type="entry name" value="Cu-oxidase"/>
    <property type="match status" value="1"/>
</dbReference>
<feature type="compositionally biased region" description="Polar residues" evidence="5">
    <location>
        <begin position="288"/>
        <end position="312"/>
    </location>
</feature>
<reference evidence="10" key="1">
    <citation type="submission" date="2020-01" db="EMBL/GenBank/DDBJ databases">
        <title>Draft genome sequence of the Termite Coptotermes fromosanus.</title>
        <authorList>
            <person name="Itakura S."/>
            <person name="Yosikawa Y."/>
            <person name="Umezawa K."/>
        </authorList>
    </citation>
    <scope>NUCLEOTIDE SEQUENCE [LARGE SCALE GENOMIC DNA]</scope>
</reference>
<dbReference type="PROSITE" id="PS00080">
    <property type="entry name" value="MULTICOPPER_OXIDASE2"/>
    <property type="match status" value="1"/>
</dbReference>
<dbReference type="InterPro" id="IPR045087">
    <property type="entry name" value="Cu-oxidase_fam"/>
</dbReference>
<name>A0A6L2PND2_COPFO</name>
<organism evidence="9 10">
    <name type="scientific">Coptotermes formosanus</name>
    <name type="common">Formosan subterranean termite</name>
    <dbReference type="NCBI Taxonomy" id="36987"/>
    <lineage>
        <taxon>Eukaryota</taxon>
        <taxon>Metazoa</taxon>
        <taxon>Ecdysozoa</taxon>
        <taxon>Arthropoda</taxon>
        <taxon>Hexapoda</taxon>
        <taxon>Insecta</taxon>
        <taxon>Pterygota</taxon>
        <taxon>Neoptera</taxon>
        <taxon>Polyneoptera</taxon>
        <taxon>Dictyoptera</taxon>
        <taxon>Blattodea</taxon>
        <taxon>Blattoidea</taxon>
        <taxon>Termitoidae</taxon>
        <taxon>Rhinotermitidae</taxon>
        <taxon>Coptotermes</taxon>
    </lineage>
</organism>
<dbReference type="CDD" id="cd13858">
    <property type="entry name" value="CuRO_1_tcLCC2_insect_like"/>
    <property type="match status" value="1"/>
</dbReference>
<dbReference type="Gene3D" id="2.60.40.420">
    <property type="entry name" value="Cupredoxins - blue copper proteins"/>
    <property type="match status" value="3"/>
</dbReference>
<evidence type="ECO:0000259" key="8">
    <source>
        <dbReference type="Pfam" id="PF07732"/>
    </source>
</evidence>
<dbReference type="FunCoup" id="A0A6L2PND2">
    <property type="interactions" value="19"/>
</dbReference>
<feature type="compositionally biased region" description="Low complexity" evidence="5">
    <location>
        <begin position="193"/>
        <end position="210"/>
    </location>
</feature>
<evidence type="ECO:0000259" key="6">
    <source>
        <dbReference type="Pfam" id="PF00394"/>
    </source>
</evidence>
<evidence type="ECO:0000256" key="5">
    <source>
        <dbReference type="SAM" id="MobiDB-lite"/>
    </source>
</evidence>
<dbReference type="GO" id="GO:0005507">
    <property type="term" value="F:copper ion binding"/>
    <property type="evidence" value="ECO:0007669"/>
    <property type="project" value="InterPro"/>
</dbReference>
<dbReference type="InterPro" id="IPR002355">
    <property type="entry name" value="Cu_oxidase_Cu_BS"/>
</dbReference>
<dbReference type="OrthoDB" id="2121828at2759"/>
<evidence type="ECO:0000313" key="9">
    <source>
        <dbReference type="EMBL" id="GFG33020.1"/>
    </source>
</evidence>
<keyword evidence="4" id="KW-0186">Copper</keyword>
<dbReference type="InParanoid" id="A0A6L2PND2"/>
<feature type="region of interest" description="Disordered" evidence="5">
    <location>
        <begin position="184"/>
        <end position="217"/>
    </location>
</feature>
<keyword evidence="2" id="KW-0479">Metal-binding</keyword>
<dbReference type="AlphaFoldDB" id="A0A6L2PND2"/>
<dbReference type="InterPro" id="IPR011706">
    <property type="entry name" value="Cu-oxidase_C"/>
</dbReference>
<evidence type="ECO:0000256" key="3">
    <source>
        <dbReference type="ARBA" id="ARBA00023002"/>
    </source>
</evidence>
<sequence length="1093" mass="122149">MGLVSDGSHCEFCYYKMYHSKWSAFVVSVLLQLFECGLTSGSHENVTINIRKEVQHNGNINQEIDRYSVLQSNPAVSIHHMTLLDSPQTVTNDTIEVSAPSSPQYEDRQYTSSLPELYDRFKFSSLSSPNKTNVVSSTSIINEENDDSTESTKFSSPSYFSDETQLSFLHSSSISELTTTSKDVMKFNDTEGETSSRTRSSSGAGNTSASQPGGRLTGTVLSESYEQINVSSAADTEINVGVQTSSLQKDYAENISNVTNEEVIILSAVTTDMPLTHTVEYSPANHVDSYSSPHTSQITETRSYSPETNANSFPVTTTMAVSQSENRANYTQNEGRQHFIDSQALNNSTVSEPNTGTENLMASNVSHHPSVSETAINPLTPSSFSNNNLKHLSDEELQVISLSTYHPNDVIHVSSSELYASDGSHNMSHEEKHPCARICKEGAPPMVCKYRFELEWYYTMSKACYNCPLHLEDCFRKDCVVTDGVRRPIIVVNRQMPGPSVEVCKGDHIIVDMENHLMGESTSIHWHGHHQRGTPYMDGVPYVTQCPIPPKSSFRYHYIADTPGTHFWHSHSGCQRADGVFGALIIRVPSSSDPHRQLYDQDLSEHTLQILDWDDKLGVDKFLAHHHANGNNKPKTLLVNGRGRFHQFQDVNSITVNVTHSPTATFTVQQGFRYRFRLINAGFLNCPIELSVDNHTLLVISSDGSDIQPVQADSLVSYAGERFDFVLHANKKVGNYWMRFRGLMDCDERFTKAHQVAVLHYVGAPVNEEPPGEVSYKEARRKGLQVNSLNMGTGTIGSLVIPELNAIANDDESLKEEPDLKFYLSYDFYEIDNPYYHRSPFYGFHQVSSKLQRLLTPQLNHISLRLPPFPLLSQHSDLGTKYPFCNETTVSDCENKYCECTHVIEVPLGTVLELIIIDKGKAFDANHPFHLHGHAFRVIAMQHLNSTTTVEEVEARDKRGLIHRKLKNAPIKDTITVPDGGFTIVRVHASNPGYWLFHCHIEFHVELGMAVVFKVGQHEEFASSPPGFPRCNNYMPSEQDLEQATSDVDNAVDIHISSTPHWWPLKSTSGSGSFKITVLPNLIPLLLLCAAAR</sequence>
<feature type="compositionally biased region" description="Polar residues" evidence="5">
    <location>
        <begin position="127"/>
        <end position="142"/>
    </location>
</feature>
<dbReference type="GO" id="GO:0006826">
    <property type="term" value="P:iron ion transport"/>
    <property type="evidence" value="ECO:0007669"/>
    <property type="project" value="TreeGrafter"/>
</dbReference>
<dbReference type="FunFam" id="2.60.40.420:FF:000045">
    <property type="entry name" value="Laccase 2"/>
    <property type="match status" value="1"/>
</dbReference>